<dbReference type="AlphaFoldDB" id="A0A2T4S657"/>
<evidence type="ECO:0000313" key="2">
    <source>
        <dbReference type="Proteomes" id="UP000240400"/>
    </source>
</evidence>
<comment type="caution">
    <text evidence="1">The sequence shown here is derived from an EMBL/GenBank/DDBJ whole genome shotgun (WGS) entry which is preliminary data.</text>
</comment>
<keyword evidence="1" id="KW-0547">Nucleotide-binding</keyword>
<proteinExistence type="predicted"/>
<feature type="non-terminal residue" evidence="1">
    <location>
        <position position="38"/>
    </location>
</feature>
<sequence length="38" mass="4049">MINIKHLKKNFGSNEVLKDIELEINAGEVVAIIGPSGG</sequence>
<reference evidence="1 2" key="1">
    <citation type="journal article" date="2016" name="Front. Microbiol.">
        <title>Comprehensive Phylogenetic Analysis of Bovine Non-aureus Staphylococci Species Based on Whole-Genome Sequencing.</title>
        <authorList>
            <person name="Naushad S."/>
            <person name="Barkema H.W."/>
            <person name="Luby C."/>
            <person name="Condas L.A."/>
            <person name="Nobrega D.B."/>
            <person name="Carson D.A."/>
            <person name="De Buck J."/>
        </authorList>
    </citation>
    <scope>NUCLEOTIDE SEQUENCE [LARGE SCALE GENOMIC DNA]</scope>
    <source>
        <strain evidence="1 2">SNUC 4337</strain>
    </source>
</reference>
<accession>A0A2T4S657</accession>
<gene>
    <name evidence="1" type="primary">glnQ</name>
    <name evidence="1" type="ORF">BUZ61_15500</name>
</gene>
<dbReference type="Gene3D" id="3.40.50.300">
    <property type="entry name" value="P-loop containing nucleotide triphosphate hydrolases"/>
    <property type="match status" value="1"/>
</dbReference>
<keyword evidence="1" id="KW-0067">ATP-binding</keyword>
<dbReference type="InterPro" id="IPR027417">
    <property type="entry name" value="P-loop_NTPase"/>
</dbReference>
<name>A0A2T4S657_9STAP</name>
<dbReference type="Proteomes" id="UP000240400">
    <property type="component" value="Unassembled WGS sequence"/>
</dbReference>
<organism evidence="1 2">
    <name type="scientific">Staphylococcus nepalensis</name>
    <dbReference type="NCBI Taxonomy" id="214473"/>
    <lineage>
        <taxon>Bacteria</taxon>
        <taxon>Bacillati</taxon>
        <taxon>Bacillota</taxon>
        <taxon>Bacilli</taxon>
        <taxon>Bacillales</taxon>
        <taxon>Staphylococcaceae</taxon>
        <taxon>Staphylococcus</taxon>
    </lineage>
</organism>
<evidence type="ECO:0000313" key="1">
    <source>
        <dbReference type="EMBL" id="PTK48504.1"/>
    </source>
</evidence>
<dbReference type="EMBL" id="PZHR01000488">
    <property type="protein sequence ID" value="PTK48504.1"/>
    <property type="molecule type" value="Genomic_DNA"/>
</dbReference>
<dbReference type="GO" id="GO:0005524">
    <property type="term" value="F:ATP binding"/>
    <property type="evidence" value="ECO:0007669"/>
    <property type="project" value="UniProtKB-KW"/>
</dbReference>
<protein>
    <submittedName>
        <fullName evidence="1">Glutamine ABC transporter ATP-binding protein</fullName>
    </submittedName>
</protein>
<dbReference type="SUPFAM" id="SSF52540">
    <property type="entry name" value="P-loop containing nucleoside triphosphate hydrolases"/>
    <property type="match status" value="1"/>
</dbReference>